<organism evidence="1 2">
    <name type="scientific">Candidatus Kaiserbacteria bacterium CG17_big_fil_post_rev_8_21_14_2_50_51_7</name>
    <dbReference type="NCBI Taxonomy" id="1974613"/>
    <lineage>
        <taxon>Bacteria</taxon>
        <taxon>Candidatus Kaiseribacteriota</taxon>
    </lineage>
</organism>
<evidence type="ECO:0000313" key="1">
    <source>
        <dbReference type="EMBL" id="PIV87268.1"/>
    </source>
</evidence>
<reference evidence="2" key="1">
    <citation type="submission" date="2017-09" db="EMBL/GenBank/DDBJ databases">
        <title>Depth-based differentiation of microbial function through sediment-hosted aquifers and enrichment of novel symbionts in the deep terrestrial subsurface.</title>
        <authorList>
            <person name="Probst A.J."/>
            <person name="Ladd B."/>
            <person name="Jarett J.K."/>
            <person name="Geller-Mcgrath D.E."/>
            <person name="Sieber C.M.K."/>
            <person name="Emerson J.B."/>
            <person name="Anantharaman K."/>
            <person name="Thomas B.C."/>
            <person name="Malmstrom R."/>
            <person name="Stieglmeier M."/>
            <person name="Klingl A."/>
            <person name="Woyke T."/>
            <person name="Ryan C.M."/>
            <person name="Banfield J.F."/>
        </authorList>
    </citation>
    <scope>NUCLEOTIDE SEQUENCE [LARGE SCALE GENOMIC DNA]</scope>
</reference>
<accession>A0A2M7FEE9</accession>
<protein>
    <submittedName>
        <fullName evidence="1">Uncharacterized protein</fullName>
    </submittedName>
</protein>
<proteinExistence type="predicted"/>
<dbReference type="EMBL" id="PFFD01000020">
    <property type="protein sequence ID" value="PIV87268.1"/>
    <property type="molecule type" value="Genomic_DNA"/>
</dbReference>
<comment type="caution">
    <text evidence="1">The sequence shown here is derived from an EMBL/GenBank/DDBJ whole genome shotgun (WGS) entry which is preliminary data.</text>
</comment>
<name>A0A2M7FEE9_9BACT</name>
<evidence type="ECO:0000313" key="2">
    <source>
        <dbReference type="Proteomes" id="UP000228497"/>
    </source>
</evidence>
<sequence>MMELLDTVPMDVHFILRVSGTELEYIYTALKKTSLSFDNADEDMVKAINFLTESFIPFIASLIERGDQDGS</sequence>
<gene>
    <name evidence="1" type="ORF">COW49_00435</name>
</gene>
<dbReference type="AlphaFoldDB" id="A0A2M7FEE9"/>
<dbReference type="Proteomes" id="UP000228497">
    <property type="component" value="Unassembled WGS sequence"/>
</dbReference>